<reference evidence="5" key="1">
    <citation type="journal article" date="2019" name="Int. J. Syst. Evol. Microbiol.">
        <title>The Global Catalogue of Microorganisms (GCM) 10K type strain sequencing project: providing services to taxonomists for standard genome sequencing and annotation.</title>
        <authorList>
            <consortium name="The Broad Institute Genomics Platform"/>
            <consortium name="The Broad Institute Genome Sequencing Center for Infectious Disease"/>
            <person name="Wu L."/>
            <person name="Ma J."/>
        </authorList>
    </citation>
    <scope>NUCLEOTIDE SEQUENCE [LARGE SCALE GENOMIC DNA]</scope>
    <source>
        <strain evidence="5">R28</strain>
    </source>
</reference>
<evidence type="ECO:0000256" key="2">
    <source>
        <dbReference type="ARBA" id="ARBA00022801"/>
    </source>
</evidence>
<keyword evidence="2 4" id="KW-0378">Hydrolase</keyword>
<dbReference type="GO" id="GO:0016787">
    <property type="term" value="F:hydrolase activity"/>
    <property type="evidence" value="ECO:0007669"/>
    <property type="project" value="UniProtKB-KW"/>
</dbReference>
<evidence type="ECO:0000313" key="5">
    <source>
        <dbReference type="Proteomes" id="UP001597383"/>
    </source>
</evidence>
<organism evidence="4 5">
    <name type="scientific">Ornithinibacillus salinisoli</name>
    <dbReference type="NCBI Taxonomy" id="1848459"/>
    <lineage>
        <taxon>Bacteria</taxon>
        <taxon>Bacillati</taxon>
        <taxon>Bacillota</taxon>
        <taxon>Bacilli</taxon>
        <taxon>Bacillales</taxon>
        <taxon>Bacillaceae</taxon>
        <taxon>Ornithinibacillus</taxon>
    </lineage>
</organism>
<protein>
    <submittedName>
        <fullName evidence="4">Glycosyl hydrolase family 8</fullName>
    </submittedName>
</protein>
<dbReference type="SUPFAM" id="SSF48208">
    <property type="entry name" value="Six-hairpin glycosidases"/>
    <property type="match status" value="1"/>
</dbReference>
<dbReference type="InterPro" id="IPR002037">
    <property type="entry name" value="Glyco_hydro_8"/>
</dbReference>
<evidence type="ECO:0000256" key="3">
    <source>
        <dbReference type="ARBA" id="ARBA00023295"/>
    </source>
</evidence>
<dbReference type="Proteomes" id="UP001597383">
    <property type="component" value="Unassembled WGS sequence"/>
</dbReference>
<gene>
    <name evidence="4" type="ORF">ACFSJF_05725</name>
</gene>
<dbReference type="EMBL" id="JBHUHQ010000011">
    <property type="protein sequence ID" value="MFD2043762.1"/>
    <property type="molecule type" value="Genomic_DNA"/>
</dbReference>
<name>A0ABW4VWZ4_9BACI</name>
<dbReference type="RefSeq" id="WP_377555816.1">
    <property type="nucleotide sequence ID" value="NZ_JBHUHQ010000011.1"/>
</dbReference>
<dbReference type="Pfam" id="PF01270">
    <property type="entry name" value="Glyco_hydro_8"/>
    <property type="match status" value="1"/>
</dbReference>
<dbReference type="Gene3D" id="1.50.10.10">
    <property type="match status" value="1"/>
</dbReference>
<proteinExistence type="inferred from homology"/>
<keyword evidence="5" id="KW-1185">Reference proteome</keyword>
<keyword evidence="3" id="KW-0326">Glycosidase</keyword>
<comment type="caution">
    <text evidence="4">The sequence shown here is derived from an EMBL/GenBank/DDBJ whole genome shotgun (WGS) entry which is preliminary data.</text>
</comment>
<accession>A0ABW4VWZ4</accession>
<sequence>MNKIRAFLIPGLLFIIIFIGVKNLEFKSNENTVKETLLAESFVKNHLYEKNGLIKTDLLNQSDIYLSESIGLWMEYLVEKNDRYEFHKQYNVLKDYFMKDSTLIPWRIEGEKLAPANALLDDLRIAKALSKAGEIWHTAIYTKTAKKIGEAIVQYNMQSNGFINHADIKSKQKGDILTLSYIDPDALHFMYEEKILTANQYDLNLDTLLEAPLSKSGFFPETYYHLENSYTYNSEVNLIDQYYIGYHRALGGGDVSALVQFTKDALTEYDGVLYGRFSDETKDPVVDYEGASVYALAILMCLEVEENALAIQLNDRMKDLQVADESEEYGGGYISLNNLDTHAFDNLLPLLAERRGIDEGVFQ</sequence>
<comment type="similarity">
    <text evidence="1">Belongs to the glycosyl hydrolase 8 (cellulase D) family.</text>
</comment>
<evidence type="ECO:0000256" key="1">
    <source>
        <dbReference type="ARBA" id="ARBA00009209"/>
    </source>
</evidence>
<evidence type="ECO:0000313" key="4">
    <source>
        <dbReference type="EMBL" id="MFD2043762.1"/>
    </source>
</evidence>
<dbReference type="InterPro" id="IPR012341">
    <property type="entry name" value="6hp_glycosidase-like_sf"/>
</dbReference>
<dbReference type="InterPro" id="IPR008928">
    <property type="entry name" value="6-hairpin_glycosidase_sf"/>
</dbReference>